<dbReference type="GO" id="GO:0005524">
    <property type="term" value="F:ATP binding"/>
    <property type="evidence" value="ECO:0007669"/>
    <property type="project" value="UniProtKB-KW"/>
</dbReference>
<organism evidence="6 9">
    <name type="scientific">Oenococcus sicerae</name>
    <dbReference type="NCBI Taxonomy" id="2203724"/>
    <lineage>
        <taxon>Bacteria</taxon>
        <taxon>Bacillati</taxon>
        <taxon>Bacillota</taxon>
        <taxon>Bacilli</taxon>
        <taxon>Lactobacillales</taxon>
        <taxon>Lactobacillaceae</taxon>
        <taxon>Oenococcus</taxon>
    </lineage>
</organism>
<dbReference type="PANTHER" id="PTHR43166">
    <property type="entry name" value="AMINO ACID IMPORT ATP-BINDING PROTEIN"/>
    <property type="match status" value="1"/>
</dbReference>
<dbReference type="PROSITE" id="PS50893">
    <property type="entry name" value="ABC_TRANSPORTER_2"/>
    <property type="match status" value="1"/>
</dbReference>
<dbReference type="Proteomes" id="UP000286907">
    <property type="component" value="Chromosome"/>
</dbReference>
<keyword evidence="3" id="KW-0547">Nucleotide-binding</keyword>
<evidence type="ECO:0000256" key="2">
    <source>
        <dbReference type="ARBA" id="ARBA00022448"/>
    </source>
</evidence>
<protein>
    <submittedName>
        <fullName evidence="6">Amino acid ABC transporter ATP-binding protein</fullName>
    </submittedName>
</protein>
<evidence type="ECO:0000313" key="8">
    <source>
        <dbReference type="Proteomes" id="UP000286907"/>
    </source>
</evidence>
<dbReference type="InterPro" id="IPR003593">
    <property type="entry name" value="AAA+_ATPase"/>
</dbReference>
<dbReference type="RefSeq" id="WP_128685676.1">
    <property type="nucleotide sequence ID" value="NZ_CP029684.2"/>
</dbReference>
<evidence type="ECO:0000256" key="3">
    <source>
        <dbReference type="ARBA" id="ARBA00022741"/>
    </source>
</evidence>
<dbReference type="AlphaFoldDB" id="A0AAJ1VP46"/>
<evidence type="ECO:0000313" key="9">
    <source>
        <dbReference type="Proteomes" id="UP001167919"/>
    </source>
</evidence>
<reference evidence="7 8" key="1">
    <citation type="journal article" date="2019" name="Syst. Appl. Microbiol.">
        <title>Oenococcus sicerae sp. nov., isolated from French cider.</title>
        <authorList>
            <person name="Cousin F.J."/>
            <person name="Le Guellec R."/>
            <person name="Chagnot C."/>
            <person name="Goux D."/>
            <person name="Dalmasso M."/>
            <person name="Laplace J.M."/>
            <person name="Cretenet M."/>
        </authorList>
    </citation>
    <scope>NUCLEOTIDE SEQUENCE [LARGE SCALE GENOMIC DNA]</scope>
    <source>
        <strain evidence="7 8">UCMA 15228</strain>
    </source>
</reference>
<evidence type="ECO:0000313" key="7">
    <source>
        <dbReference type="EMBL" id="QAS69504.1"/>
    </source>
</evidence>
<sequence length="213" mass="23766">MLKIQNLTKTYNGKIIFRDLDLEVNNGDVLSIVGPSGIGKTTLLKIMAGLETADSGSMLIDQQPVNVSEKNQNRLIGVIFQDFNLFPQFTVLENISLAPQLVKKVQQQDAEEKARHILAELGIEDKASLYPYQLSGGQKQRVAIARALAMDPKILAYDEPTSALDEFSTDQVVDVIKELKAKSVTQMVITHDMPFAKKISDRIFDFKEEVKTK</sequence>
<keyword evidence="4 6" id="KW-0067">ATP-binding</keyword>
<dbReference type="InterPro" id="IPR027417">
    <property type="entry name" value="P-loop_NTPase"/>
</dbReference>
<gene>
    <name evidence="7" type="ORF">DLJ48_02690</name>
    <name evidence="6" type="ORF">EVC35_05585</name>
</gene>
<dbReference type="EMBL" id="SDWY01000003">
    <property type="protein sequence ID" value="MDN6900474.1"/>
    <property type="molecule type" value="Genomic_DNA"/>
</dbReference>
<reference evidence="6" key="2">
    <citation type="submission" date="2019-01" db="EMBL/GenBank/DDBJ databases">
        <title>Oenococcus sicerae UCMA17102.</title>
        <authorList>
            <person name="Cousin F.J."/>
            <person name="Le Guellec R."/>
            <person name="Cretenet M."/>
        </authorList>
    </citation>
    <scope>NUCLEOTIDE SEQUENCE</scope>
    <source>
        <strain evidence="6">UCMA17102</strain>
    </source>
</reference>
<keyword evidence="2" id="KW-0813">Transport</keyword>
<dbReference type="InterPro" id="IPR003439">
    <property type="entry name" value="ABC_transporter-like_ATP-bd"/>
</dbReference>
<keyword evidence="8" id="KW-1185">Reference proteome</keyword>
<accession>A0AAJ1VP46</accession>
<dbReference type="Proteomes" id="UP001167919">
    <property type="component" value="Unassembled WGS sequence"/>
</dbReference>
<dbReference type="InterPro" id="IPR017871">
    <property type="entry name" value="ABC_transporter-like_CS"/>
</dbReference>
<evidence type="ECO:0000259" key="5">
    <source>
        <dbReference type="PROSITE" id="PS50893"/>
    </source>
</evidence>
<comment type="similarity">
    <text evidence="1">Belongs to the ABC transporter superfamily.</text>
</comment>
<proteinExistence type="inferred from homology"/>
<reference evidence="7" key="3">
    <citation type="submission" date="2020-01" db="EMBL/GenBank/DDBJ databases">
        <authorList>
            <person name="Cousin F.J."/>
            <person name="Le Guellec R."/>
            <person name="Cretenet M."/>
        </authorList>
    </citation>
    <scope>NUCLEOTIDE SEQUENCE</scope>
    <source>
        <strain evidence="7">UCMA 15228</strain>
    </source>
</reference>
<dbReference type="Pfam" id="PF00005">
    <property type="entry name" value="ABC_tran"/>
    <property type="match status" value="1"/>
</dbReference>
<evidence type="ECO:0000256" key="4">
    <source>
        <dbReference type="ARBA" id="ARBA00022840"/>
    </source>
</evidence>
<dbReference type="SUPFAM" id="SSF52540">
    <property type="entry name" value="P-loop containing nucleoside triphosphate hydrolases"/>
    <property type="match status" value="1"/>
</dbReference>
<dbReference type="PANTHER" id="PTHR43166:SF4">
    <property type="entry name" value="PHOSPHONATES IMPORT ATP-BINDING PROTEIN PHNC"/>
    <property type="match status" value="1"/>
</dbReference>
<dbReference type="Gene3D" id="3.40.50.300">
    <property type="entry name" value="P-loop containing nucleotide triphosphate hydrolases"/>
    <property type="match status" value="1"/>
</dbReference>
<name>A0AAJ1VP46_9LACO</name>
<feature type="domain" description="ABC transporter" evidence="5">
    <location>
        <begin position="2"/>
        <end position="212"/>
    </location>
</feature>
<evidence type="ECO:0000313" key="6">
    <source>
        <dbReference type="EMBL" id="MDN6900474.1"/>
    </source>
</evidence>
<dbReference type="SMART" id="SM00382">
    <property type="entry name" value="AAA"/>
    <property type="match status" value="1"/>
</dbReference>
<dbReference type="PROSITE" id="PS00211">
    <property type="entry name" value="ABC_TRANSPORTER_1"/>
    <property type="match status" value="1"/>
</dbReference>
<dbReference type="EMBL" id="CP029684">
    <property type="protein sequence ID" value="QAS69504.1"/>
    <property type="molecule type" value="Genomic_DNA"/>
</dbReference>
<dbReference type="InterPro" id="IPR050086">
    <property type="entry name" value="MetN_ABC_transporter-like"/>
</dbReference>
<evidence type="ECO:0000256" key="1">
    <source>
        <dbReference type="ARBA" id="ARBA00005417"/>
    </source>
</evidence>
<dbReference type="GO" id="GO:0016887">
    <property type="term" value="F:ATP hydrolysis activity"/>
    <property type="evidence" value="ECO:0007669"/>
    <property type="project" value="InterPro"/>
</dbReference>